<dbReference type="Gene3D" id="3.20.20.80">
    <property type="entry name" value="Glycosidases"/>
    <property type="match status" value="1"/>
</dbReference>
<dbReference type="EMBL" id="BAAAQM010000040">
    <property type="protein sequence ID" value="GAA1988276.1"/>
    <property type="molecule type" value="Genomic_DNA"/>
</dbReference>
<evidence type="ECO:0000259" key="8">
    <source>
        <dbReference type="Pfam" id="PF02836"/>
    </source>
</evidence>
<comment type="caution">
    <text evidence="10">The sequence shown here is derived from an EMBL/GenBank/DDBJ whole genome shotgun (WGS) entry which is preliminary data.</text>
</comment>
<comment type="catalytic activity">
    <reaction evidence="1">
        <text>Hydrolysis of terminal, non-reducing beta-D-mannose residues in beta-D-mannosides.</text>
        <dbReference type="EC" id="3.2.1.25"/>
    </reaction>
</comment>
<dbReference type="Gene3D" id="2.60.120.260">
    <property type="entry name" value="Galactose-binding domain-like"/>
    <property type="match status" value="1"/>
</dbReference>
<name>A0ABN2SKJ8_9ACTN</name>
<dbReference type="InterPro" id="IPR013783">
    <property type="entry name" value="Ig-like_fold"/>
</dbReference>
<dbReference type="Pfam" id="PF22666">
    <property type="entry name" value="Glyco_hydro_2_N2"/>
    <property type="match status" value="1"/>
</dbReference>
<dbReference type="PANTHER" id="PTHR43730:SF1">
    <property type="entry name" value="BETA-MANNOSIDASE"/>
    <property type="match status" value="1"/>
</dbReference>
<dbReference type="EC" id="3.2.1.25" evidence="3"/>
<evidence type="ECO:0000256" key="6">
    <source>
        <dbReference type="ARBA" id="ARBA00023295"/>
    </source>
</evidence>
<keyword evidence="11" id="KW-1185">Reference proteome</keyword>
<dbReference type="InterPro" id="IPR054593">
    <property type="entry name" value="Beta-mannosidase-like_N2"/>
</dbReference>
<evidence type="ECO:0000313" key="10">
    <source>
        <dbReference type="EMBL" id="GAA1988276.1"/>
    </source>
</evidence>
<dbReference type="InterPro" id="IPR017853">
    <property type="entry name" value="GH"/>
</dbReference>
<accession>A0ABN2SKJ8</accession>
<evidence type="ECO:0000259" key="9">
    <source>
        <dbReference type="Pfam" id="PF22666"/>
    </source>
</evidence>
<evidence type="ECO:0000256" key="4">
    <source>
        <dbReference type="ARBA" id="ARBA00022729"/>
    </source>
</evidence>
<reference evidence="10 11" key="1">
    <citation type="journal article" date="2019" name="Int. J. Syst. Evol. Microbiol.">
        <title>The Global Catalogue of Microorganisms (GCM) 10K type strain sequencing project: providing services to taxonomists for standard genome sequencing and annotation.</title>
        <authorList>
            <consortium name="The Broad Institute Genomics Platform"/>
            <consortium name="The Broad Institute Genome Sequencing Center for Infectious Disease"/>
            <person name="Wu L."/>
            <person name="Ma J."/>
        </authorList>
    </citation>
    <scope>NUCLEOTIDE SEQUENCE [LARGE SCALE GENOMIC DNA]</scope>
    <source>
        <strain evidence="10 11">JCM 16013</strain>
    </source>
</reference>
<dbReference type="Pfam" id="PF02836">
    <property type="entry name" value="Glyco_hydro_2_C"/>
    <property type="match status" value="1"/>
</dbReference>
<dbReference type="Pfam" id="PF00703">
    <property type="entry name" value="Glyco_hydro_2"/>
    <property type="match status" value="1"/>
</dbReference>
<sequence length="814" mass="89025">MHVTTPAGWTVRAVGGDAPPHLAARRVPATVPGCVHLDLLAADLIPDPYLDANEALLHWIGRTDWRYEAEFHVDGEVAGELDLVAHGLDTVAEIEVNGRVVAATRNMHRSYRIPVAGVVRPGRNELAVTFAAPVPAAERFSAELGELPQVNTHPFNAIRKMACSYGWDWGPDVATSGIWRPLELEAWNGARIAAVRPLVAVDGNVGTLTVHVDVQRASGSDSELTVLAEAAGVSLPVTIPAGETSAVVKLRVPDVRLWWPVGYGEQPLYDVEVTLSDAAQSLDTWAGRVGFRTVALDVEPDADGTPFTLSVNGRPVFARGVNWIPDDAFPSRITRARLAERLTQARDANVNLVRIWGGGIYESEDFYDLCDRLGLLVWQDFLFACGGYAEEEPLRGEVIAEAREAVTRLTPHPSLILWNGCNENIWGYEDWDWKPLIGDRTWGWGYYTEILPAIVAELDPTRPYSAGSPYSFTPGVHPNDPAHGTMHIWEVWNREDYTTYRDYRPRFVSEFGFQGPPTWATLTRAIHDEPRRPDSPAMLVHQKAEDGNGKLERGLAPHLPRPRTFEDWHWATSLNQARAISLGIDHFRSLGALCSGTVLWQLNDMWPVTSWAAIDGDGRRKPLWYAMRRSFADRLLTFQPRAGGLALVAVNDSDEAWTGGVMVTRRGFDGSVLDSAALSMNVAARSTVELPIPHDVAVAGEVRDELLVAEGGGEEAFWFYAEDVESRLPAADLAVKAEAVAGGYQVTVTAGAVVVRDLAVLADRVAPDAVVDDMLLTLLPGRTAVFTIATAAEVDPEAFASPLVLRSANQLLSS</sequence>
<feature type="domain" description="Glycoside hydrolase family 2 catalytic" evidence="8">
    <location>
        <begin position="309"/>
        <end position="463"/>
    </location>
</feature>
<evidence type="ECO:0000259" key="7">
    <source>
        <dbReference type="Pfam" id="PF00703"/>
    </source>
</evidence>
<evidence type="ECO:0000256" key="5">
    <source>
        <dbReference type="ARBA" id="ARBA00022801"/>
    </source>
</evidence>
<organism evidence="10 11">
    <name type="scientific">Catenulispora subtropica</name>
    <dbReference type="NCBI Taxonomy" id="450798"/>
    <lineage>
        <taxon>Bacteria</taxon>
        <taxon>Bacillati</taxon>
        <taxon>Actinomycetota</taxon>
        <taxon>Actinomycetes</taxon>
        <taxon>Catenulisporales</taxon>
        <taxon>Catenulisporaceae</taxon>
        <taxon>Catenulispora</taxon>
    </lineage>
</organism>
<dbReference type="SUPFAM" id="SSF51445">
    <property type="entry name" value="(Trans)glycosidases"/>
    <property type="match status" value="1"/>
</dbReference>
<dbReference type="InterPro" id="IPR006102">
    <property type="entry name" value="Ig-like_GH2"/>
</dbReference>
<dbReference type="InterPro" id="IPR036156">
    <property type="entry name" value="Beta-gal/glucu_dom_sf"/>
</dbReference>
<dbReference type="Proteomes" id="UP001499854">
    <property type="component" value="Unassembled WGS sequence"/>
</dbReference>
<keyword evidence="4" id="KW-0732">Signal</keyword>
<dbReference type="InterPro" id="IPR006103">
    <property type="entry name" value="Glyco_hydro_2_cat"/>
</dbReference>
<dbReference type="Gene3D" id="2.60.40.10">
    <property type="entry name" value="Immunoglobulins"/>
    <property type="match status" value="1"/>
</dbReference>
<proteinExistence type="inferred from homology"/>
<comment type="similarity">
    <text evidence="2">Belongs to the glycosyl hydrolase 2 family.</text>
</comment>
<evidence type="ECO:0000256" key="2">
    <source>
        <dbReference type="ARBA" id="ARBA00007401"/>
    </source>
</evidence>
<feature type="domain" description="Beta-mannosidase-like galactose-binding" evidence="9">
    <location>
        <begin position="9"/>
        <end position="180"/>
    </location>
</feature>
<evidence type="ECO:0000256" key="3">
    <source>
        <dbReference type="ARBA" id="ARBA00012754"/>
    </source>
</evidence>
<keyword evidence="6" id="KW-0326">Glycosidase</keyword>
<dbReference type="GO" id="GO:0016787">
    <property type="term" value="F:hydrolase activity"/>
    <property type="evidence" value="ECO:0007669"/>
    <property type="project" value="UniProtKB-KW"/>
</dbReference>
<protein>
    <recommendedName>
        <fullName evidence="3">beta-mannosidase</fullName>
        <ecNumber evidence="3">3.2.1.25</ecNumber>
    </recommendedName>
</protein>
<dbReference type="SUPFAM" id="SSF49303">
    <property type="entry name" value="beta-Galactosidase/glucuronidase domain"/>
    <property type="match status" value="1"/>
</dbReference>
<gene>
    <name evidence="10" type="ORF">GCM10009838_58870</name>
</gene>
<evidence type="ECO:0000313" key="11">
    <source>
        <dbReference type="Proteomes" id="UP001499854"/>
    </source>
</evidence>
<dbReference type="RefSeq" id="WP_344660401.1">
    <property type="nucleotide sequence ID" value="NZ_BAAAQM010000040.1"/>
</dbReference>
<feature type="domain" description="Glycoside hydrolase family 2 immunoglobulin-like beta-sandwich" evidence="7">
    <location>
        <begin position="199"/>
        <end position="292"/>
    </location>
</feature>
<dbReference type="InterPro" id="IPR008979">
    <property type="entry name" value="Galactose-bd-like_sf"/>
</dbReference>
<dbReference type="InterPro" id="IPR050887">
    <property type="entry name" value="Beta-mannosidase_GH2"/>
</dbReference>
<dbReference type="SUPFAM" id="SSF49785">
    <property type="entry name" value="Galactose-binding domain-like"/>
    <property type="match status" value="1"/>
</dbReference>
<evidence type="ECO:0000256" key="1">
    <source>
        <dbReference type="ARBA" id="ARBA00000829"/>
    </source>
</evidence>
<dbReference type="PANTHER" id="PTHR43730">
    <property type="entry name" value="BETA-MANNOSIDASE"/>
    <property type="match status" value="1"/>
</dbReference>
<keyword evidence="5 10" id="KW-0378">Hydrolase</keyword>